<name>A0A454CNX0_VIBHA</name>
<organism evidence="1 2">
    <name type="scientific">Vibrio harveyi</name>
    <name type="common">Beneckea harveyi</name>
    <dbReference type="NCBI Taxonomy" id="669"/>
    <lineage>
        <taxon>Bacteria</taxon>
        <taxon>Pseudomonadati</taxon>
        <taxon>Pseudomonadota</taxon>
        <taxon>Gammaproteobacteria</taxon>
        <taxon>Vibrionales</taxon>
        <taxon>Vibrionaceae</taxon>
        <taxon>Vibrio</taxon>
    </lineage>
</organism>
<evidence type="ECO:0000313" key="1">
    <source>
        <dbReference type="EMBL" id="EKM28099.1"/>
    </source>
</evidence>
<comment type="caution">
    <text evidence="1">The sequence shown here is derived from an EMBL/GenBank/DDBJ whole genome shotgun (WGS) entry which is preliminary data.</text>
</comment>
<dbReference type="AlphaFoldDB" id="A0A454CNX0"/>
<dbReference type="EMBL" id="AJSR01002684">
    <property type="protein sequence ID" value="EKM28099.1"/>
    <property type="molecule type" value="Genomic_DNA"/>
</dbReference>
<evidence type="ECO:0000313" key="2">
    <source>
        <dbReference type="Proteomes" id="UP000008367"/>
    </source>
</evidence>
<sequence>MAQNNNYDLQLNWQQKVSLWLSELKANLLKDKILY</sequence>
<dbReference type="Proteomes" id="UP000008367">
    <property type="component" value="Unassembled WGS sequence"/>
</dbReference>
<feature type="non-terminal residue" evidence="1">
    <location>
        <position position="35"/>
    </location>
</feature>
<reference evidence="1 2" key="1">
    <citation type="submission" date="2012-10" db="EMBL/GenBank/DDBJ databases">
        <title>Genome sequence of Vibrio Cholerae HENC-02.</title>
        <authorList>
            <person name="Eppinger M."/>
            <person name="Hasan N.A."/>
            <person name="Sengamalay N."/>
            <person name="Hine E."/>
            <person name="Su Q."/>
            <person name="Daugherty S.C."/>
            <person name="Young S."/>
            <person name="Sadzewicz L."/>
            <person name="Tallon L."/>
            <person name="Cebula T.A."/>
            <person name="Ravel J."/>
            <person name="Colwell R.R."/>
        </authorList>
    </citation>
    <scope>NUCLEOTIDE SEQUENCE [LARGE SCALE GENOMIC DNA]</scope>
    <source>
        <strain evidence="1 2">HENC-02</strain>
    </source>
</reference>
<protein>
    <submittedName>
        <fullName evidence="1">Putative membrane domain protein</fullName>
    </submittedName>
</protein>
<gene>
    <name evidence="1" type="ORF">VCHENC02_5970</name>
</gene>
<accession>A0A454CNX0</accession>
<proteinExistence type="predicted"/>